<keyword evidence="1" id="KW-0472">Membrane</keyword>
<dbReference type="Gene3D" id="2.80.10.50">
    <property type="match status" value="1"/>
</dbReference>
<feature type="transmembrane region" description="Helical" evidence="1">
    <location>
        <begin position="99"/>
        <end position="124"/>
    </location>
</feature>
<proteinExistence type="predicted"/>
<dbReference type="PANTHER" id="PTHR10050">
    <property type="entry name" value="DOLICHYL-PHOSPHATE-MANNOSE--PROTEIN MANNOSYLTRANSFERASE"/>
    <property type="match status" value="1"/>
</dbReference>
<dbReference type="OrthoDB" id="10693553at2759"/>
<evidence type="ECO:0000256" key="1">
    <source>
        <dbReference type="SAM" id="Phobius"/>
    </source>
</evidence>
<evidence type="ECO:0000313" key="2">
    <source>
        <dbReference type="EMBL" id="RIB02943.1"/>
    </source>
</evidence>
<dbReference type="InterPro" id="IPR036300">
    <property type="entry name" value="MIR_dom_sf"/>
</dbReference>
<dbReference type="GO" id="GO:0004169">
    <property type="term" value="F:dolichyl-phosphate-mannose-protein mannosyltransferase activity"/>
    <property type="evidence" value="ECO:0007669"/>
    <property type="project" value="TreeGrafter"/>
</dbReference>
<dbReference type="AlphaFoldDB" id="A0A397U6I3"/>
<keyword evidence="1" id="KW-0812">Transmembrane</keyword>
<gene>
    <name evidence="2" type="ORF">C2G38_2049668</name>
</gene>
<dbReference type="PANTHER" id="PTHR10050:SF46">
    <property type="entry name" value="PROTEIN O-MANNOSYL-TRANSFERASE 2"/>
    <property type="match status" value="1"/>
</dbReference>
<keyword evidence="3" id="KW-1185">Reference proteome</keyword>
<comment type="caution">
    <text evidence="2">The sequence shown here is derived from an EMBL/GenBank/DDBJ whole genome shotgun (WGS) entry which is preliminary data.</text>
</comment>
<dbReference type="Proteomes" id="UP000266673">
    <property type="component" value="Unassembled WGS sequence"/>
</dbReference>
<name>A0A397U6I3_9GLOM</name>
<dbReference type="EMBL" id="QKWP01002541">
    <property type="protein sequence ID" value="RIB02943.1"/>
    <property type="molecule type" value="Genomic_DNA"/>
</dbReference>
<feature type="transmembrane region" description="Helical" evidence="1">
    <location>
        <begin position="26"/>
        <end position="47"/>
    </location>
</feature>
<dbReference type="SUPFAM" id="SSF82109">
    <property type="entry name" value="MIR domain"/>
    <property type="match status" value="1"/>
</dbReference>
<protein>
    <submittedName>
        <fullName evidence="2">Uncharacterized protein</fullName>
    </submittedName>
</protein>
<sequence length="230" mass="26273">MALKLNSESPHLVYNRGYIELGIPSVALRFMSVIMGVLIIPIAYLTIKSAGIIDIWLKNGFVTQGRLILHDRLSYGVSLDDVNRSRTWSHNKTQIAKNLFANTLCLIVIPVILYIIVFFIHIAILKYCGADELYFPLIKGLFNLDHQVCLLMLGNDEDNFWTIRTVKFAESPENTKETQELQEPQELQESHDCIYDGALIHLEHFKTERSLHSNVTEAPVSDGEFQKEVR</sequence>
<accession>A0A397U6I3</accession>
<dbReference type="InterPro" id="IPR027005">
    <property type="entry name" value="PMT-like"/>
</dbReference>
<organism evidence="2 3">
    <name type="scientific">Gigaspora rosea</name>
    <dbReference type="NCBI Taxonomy" id="44941"/>
    <lineage>
        <taxon>Eukaryota</taxon>
        <taxon>Fungi</taxon>
        <taxon>Fungi incertae sedis</taxon>
        <taxon>Mucoromycota</taxon>
        <taxon>Glomeromycotina</taxon>
        <taxon>Glomeromycetes</taxon>
        <taxon>Diversisporales</taxon>
        <taxon>Gigasporaceae</taxon>
        <taxon>Gigaspora</taxon>
    </lineage>
</organism>
<keyword evidence="1" id="KW-1133">Transmembrane helix</keyword>
<dbReference type="STRING" id="44941.A0A397U6I3"/>
<reference evidence="2 3" key="1">
    <citation type="submission" date="2018-06" db="EMBL/GenBank/DDBJ databases">
        <title>Comparative genomics reveals the genomic features of Rhizophagus irregularis, R. cerebriforme, R. diaphanum and Gigaspora rosea, and their symbiotic lifestyle signature.</title>
        <authorList>
            <person name="Morin E."/>
            <person name="San Clemente H."/>
            <person name="Chen E.C.H."/>
            <person name="De La Providencia I."/>
            <person name="Hainaut M."/>
            <person name="Kuo A."/>
            <person name="Kohler A."/>
            <person name="Murat C."/>
            <person name="Tang N."/>
            <person name="Roy S."/>
            <person name="Loubradou J."/>
            <person name="Henrissat B."/>
            <person name="Grigoriev I.V."/>
            <person name="Corradi N."/>
            <person name="Roux C."/>
            <person name="Martin F.M."/>
        </authorList>
    </citation>
    <scope>NUCLEOTIDE SEQUENCE [LARGE SCALE GENOMIC DNA]</scope>
    <source>
        <strain evidence="2 3">DAOM 194757</strain>
    </source>
</reference>
<evidence type="ECO:0000313" key="3">
    <source>
        <dbReference type="Proteomes" id="UP000266673"/>
    </source>
</evidence>